<evidence type="ECO:0000256" key="1">
    <source>
        <dbReference type="SAM" id="Phobius"/>
    </source>
</evidence>
<evidence type="ECO:0000313" key="2">
    <source>
        <dbReference type="EMBL" id="GAJ20290.1"/>
    </source>
</evidence>
<dbReference type="EMBL" id="BARW01038078">
    <property type="protein sequence ID" value="GAJ20290.1"/>
    <property type="molecule type" value="Genomic_DNA"/>
</dbReference>
<keyword evidence="1" id="KW-1133">Transmembrane helix</keyword>
<feature type="transmembrane region" description="Helical" evidence="1">
    <location>
        <begin position="79"/>
        <end position="98"/>
    </location>
</feature>
<protein>
    <submittedName>
        <fullName evidence="2">Uncharacterized protein</fullName>
    </submittedName>
</protein>
<sequence length="106" mass="12355">MNKLPHQVLIFLFFSIVEFILGMSNLNMKKVAGRYCKKDPKNCNIYKKSYRFGFAVGKLLLIIFWSCFIYFVANSGFKKIAWIITGILIFLNTIIHRVNPFALLKL</sequence>
<keyword evidence="1" id="KW-0472">Membrane</keyword>
<accession>X1W0J0</accession>
<feature type="transmembrane region" description="Helical" evidence="1">
    <location>
        <begin position="6"/>
        <end position="28"/>
    </location>
</feature>
<dbReference type="AlphaFoldDB" id="X1W0J0"/>
<reference evidence="2" key="1">
    <citation type="journal article" date="2014" name="Front. Microbiol.">
        <title>High frequency of phylogenetically diverse reductive dehalogenase-homologous genes in deep subseafloor sedimentary metagenomes.</title>
        <authorList>
            <person name="Kawai M."/>
            <person name="Futagami T."/>
            <person name="Toyoda A."/>
            <person name="Takaki Y."/>
            <person name="Nishi S."/>
            <person name="Hori S."/>
            <person name="Arai W."/>
            <person name="Tsubouchi T."/>
            <person name="Morono Y."/>
            <person name="Uchiyama I."/>
            <person name="Ito T."/>
            <person name="Fujiyama A."/>
            <person name="Inagaki F."/>
            <person name="Takami H."/>
        </authorList>
    </citation>
    <scope>NUCLEOTIDE SEQUENCE</scope>
    <source>
        <strain evidence="2">Expedition CK06-06</strain>
    </source>
</reference>
<comment type="caution">
    <text evidence="2">The sequence shown here is derived from an EMBL/GenBank/DDBJ whole genome shotgun (WGS) entry which is preliminary data.</text>
</comment>
<organism evidence="2">
    <name type="scientific">marine sediment metagenome</name>
    <dbReference type="NCBI Taxonomy" id="412755"/>
    <lineage>
        <taxon>unclassified sequences</taxon>
        <taxon>metagenomes</taxon>
        <taxon>ecological metagenomes</taxon>
    </lineage>
</organism>
<name>X1W0J0_9ZZZZ</name>
<keyword evidence="1" id="KW-0812">Transmembrane</keyword>
<feature type="transmembrane region" description="Helical" evidence="1">
    <location>
        <begin position="49"/>
        <end position="73"/>
    </location>
</feature>
<gene>
    <name evidence="2" type="ORF">S12H4_58573</name>
</gene>
<proteinExistence type="predicted"/>